<dbReference type="Pfam" id="PF03259">
    <property type="entry name" value="Robl_LC7"/>
    <property type="match status" value="1"/>
</dbReference>
<dbReference type="EnsemblMetazoa" id="CLYHEMT003732.1">
    <property type="protein sequence ID" value="CLYHEMP003732.1"/>
    <property type="gene ID" value="CLYHEMG003732"/>
</dbReference>
<accession>A0A7M5V501</accession>
<organism evidence="3 4">
    <name type="scientific">Clytia hemisphaerica</name>
    <dbReference type="NCBI Taxonomy" id="252671"/>
    <lineage>
        <taxon>Eukaryota</taxon>
        <taxon>Metazoa</taxon>
        <taxon>Cnidaria</taxon>
        <taxon>Hydrozoa</taxon>
        <taxon>Hydroidolina</taxon>
        <taxon>Leptothecata</taxon>
        <taxon>Obeliida</taxon>
        <taxon>Clytiidae</taxon>
        <taxon>Clytia</taxon>
    </lineage>
</organism>
<keyword evidence="4" id="KW-1185">Reference proteome</keyword>
<reference evidence="3" key="1">
    <citation type="submission" date="2021-01" db="UniProtKB">
        <authorList>
            <consortium name="EnsemblMetazoa"/>
        </authorList>
    </citation>
    <scope>IDENTIFICATION</scope>
</reference>
<feature type="domain" description="Roadblock/LAMTOR2" evidence="2">
    <location>
        <begin position="28"/>
        <end position="95"/>
    </location>
</feature>
<proteinExistence type="inferred from homology"/>
<dbReference type="PANTHER" id="PTHR10779">
    <property type="entry name" value="DYNEIN LIGHT CHAIN ROADBLOCK"/>
    <property type="match status" value="1"/>
</dbReference>
<dbReference type="AlphaFoldDB" id="A0A7M5V501"/>
<protein>
    <recommendedName>
        <fullName evidence="2">Roadblock/LAMTOR2 domain-containing protein</fullName>
    </recommendedName>
</protein>
<sequence>MNHCTKNTDSKCIERIISNSTVKELISYDSNGIIVHTTIDNARAQLYRNAFQALTYTARKAVKIMDPNDELKFIRMRVKGIEIIIAPDVDGTLAILQNVAPYDPPHRPPKEIVAQIQPNNAPPITTAPEQGHLDVEENIEEAVKTQKEEEEDS</sequence>
<evidence type="ECO:0000313" key="3">
    <source>
        <dbReference type="EnsemblMetazoa" id="CLYHEMP003732.1"/>
    </source>
</evidence>
<dbReference type="RefSeq" id="XP_066910154.1">
    <property type="nucleotide sequence ID" value="XM_067054053.1"/>
</dbReference>
<evidence type="ECO:0000256" key="1">
    <source>
        <dbReference type="ARBA" id="ARBA00007191"/>
    </source>
</evidence>
<dbReference type="OrthoDB" id="9985637at2759"/>
<dbReference type="SUPFAM" id="SSF103196">
    <property type="entry name" value="Roadblock/LC7 domain"/>
    <property type="match status" value="1"/>
</dbReference>
<evidence type="ECO:0000259" key="2">
    <source>
        <dbReference type="Pfam" id="PF03259"/>
    </source>
</evidence>
<dbReference type="Proteomes" id="UP000594262">
    <property type="component" value="Unplaced"/>
</dbReference>
<comment type="similarity">
    <text evidence="1">Belongs to the GAMAD family.</text>
</comment>
<name>A0A7M5V501_9CNID</name>
<evidence type="ECO:0000313" key="4">
    <source>
        <dbReference type="Proteomes" id="UP000594262"/>
    </source>
</evidence>
<dbReference type="GeneID" id="136797480"/>
<dbReference type="Gene3D" id="3.30.450.30">
    <property type="entry name" value="Dynein light chain 2a, cytoplasmic"/>
    <property type="match status" value="1"/>
</dbReference>
<dbReference type="InterPro" id="IPR004942">
    <property type="entry name" value="Roadblock/LAMTOR2_dom"/>
</dbReference>